<feature type="domain" description="Phosducin" evidence="2">
    <location>
        <begin position="37"/>
        <end position="222"/>
    </location>
</feature>
<dbReference type="InterPro" id="IPR036249">
    <property type="entry name" value="Thioredoxin-like_sf"/>
</dbReference>
<dbReference type="STRING" id="284811.Q752M2"/>
<protein>
    <submittedName>
        <fullName evidence="3">AFR552Cp</fullName>
    </submittedName>
</protein>
<comment type="similarity">
    <text evidence="1">Belongs to the phosducin family.</text>
</comment>
<dbReference type="OrthoDB" id="45518at2759"/>
<dbReference type="GeneID" id="4622379"/>
<dbReference type="KEGG" id="ago:AGOS_AFR552C"/>
<accession>Q752M2</accession>
<name>Q752M2_EREGS</name>
<sequence length="269" mass="31120">MNLANEPKFQIQVDETEDTEWNDILRQHGVIPERPPSPTAQLEEALEEVLQRQHENRLENKDLSELEELEDEEDDEFLEFYKRKRMAEMQKQQRSAKYGDVYHINKPEYNDEITECSKQGEGVYVFVHLSSEGKLQSRLLSSLFQQAARKFPQVKFVEILANRAIENYPESNAPTLLVYYKGDVVKNLVTLLELGGNSSTLQDLEGLLIKVGAVAQNDNRLLINQDDEESMAERQLRYSNTKGVRSGISRRFDVGARYDADDEHDDFFD</sequence>
<dbReference type="FunCoup" id="Q752M2">
    <property type="interactions" value="524"/>
</dbReference>
<dbReference type="InterPro" id="IPR051498">
    <property type="entry name" value="Phosducin-like_chap/apop_reg"/>
</dbReference>
<dbReference type="PANTHER" id="PTHR45809:SF3">
    <property type="entry name" value="VIRAL IAP-ASSOCIATED FACTOR HOMOLOG"/>
    <property type="match status" value="1"/>
</dbReference>
<dbReference type="RefSeq" id="NP_986099.2">
    <property type="nucleotide sequence ID" value="NM_212235.2"/>
</dbReference>
<keyword evidence="4" id="KW-1185">Reference proteome</keyword>
<dbReference type="InterPro" id="IPR024253">
    <property type="entry name" value="Phosducin_thioredoxin-like_dom"/>
</dbReference>
<reference evidence="3 4" key="1">
    <citation type="journal article" date="2004" name="Science">
        <title>The Ashbya gossypii genome as a tool for mapping the ancient Saccharomyces cerevisiae genome.</title>
        <authorList>
            <person name="Dietrich F.S."/>
            <person name="Voegeli S."/>
            <person name="Brachat S."/>
            <person name="Lerch A."/>
            <person name="Gates K."/>
            <person name="Steiner S."/>
            <person name="Mohr C."/>
            <person name="Pohlmann R."/>
            <person name="Luedi P."/>
            <person name="Choi S."/>
            <person name="Wing R.A."/>
            <person name="Flavier A."/>
            <person name="Gaffney T.D."/>
            <person name="Philippsen P."/>
        </authorList>
    </citation>
    <scope>NUCLEOTIDE SEQUENCE [LARGE SCALE GENOMIC DNA]</scope>
    <source>
        <strain evidence="4">ATCC 10895 / CBS 109.51 / FGSC 9923 / NRRL Y-1056</strain>
    </source>
</reference>
<dbReference type="Pfam" id="PF02114">
    <property type="entry name" value="Phosducin"/>
    <property type="match status" value="1"/>
</dbReference>
<reference evidence="4" key="2">
    <citation type="journal article" date="2013" name="G3 (Bethesda)">
        <title>Genomes of Ashbya fungi isolated from insects reveal four mating-type loci, numerous translocations, lack of transposons, and distinct gene duplications.</title>
        <authorList>
            <person name="Dietrich F.S."/>
            <person name="Voegeli S."/>
            <person name="Kuo S."/>
            <person name="Philippsen P."/>
        </authorList>
    </citation>
    <scope>GENOME REANNOTATION</scope>
    <source>
        <strain evidence="4">ATCC 10895 / CBS 109.51 / FGSC 9923 / NRRL Y-1056</strain>
    </source>
</reference>
<gene>
    <name evidence="3" type="ORF">AGOS_AFR552C</name>
</gene>
<proteinExistence type="inferred from homology"/>
<dbReference type="eggNOG" id="KOG3170">
    <property type="taxonomic scope" value="Eukaryota"/>
</dbReference>
<organism evidence="3 4">
    <name type="scientific">Eremothecium gossypii (strain ATCC 10895 / CBS 109.51 / FGSC 9923 / NRRL Y-1056)</name>
    <name type="common">Yeast</name>
    <name type="synonym">Ashbya gossypii</name>
    <dbReference type="NCBI Taxonomy" id="284811"/>
    <lineage>
        <taxon>Eukaryota</taxon>
        <taxon>Fungi</taxon>
        <taxon>Dikarya</taxon>
        <taxon>Ascomycota</taxon>
        <taxon>Saccharomycotina</taxon>
        <taxon>Saccharomycetes</taxon>
        <taxon>Saccharomycetales</taxon>
        <taxon>Saccharomycetaceae</taxon>
        <taxon>Eremothecium</taxon>
    </lineage>
</organism>
<dbReference type="Gene3D" id="3.40.30.10">
    <property type="entry name" value="Glutaredoxin"/>
    <property type="match status" value="1"/>
</dbReference>
<dbReference type="GO" id="GO:0005737">
    <property type="term" value="C:cytoplasm"/>
    <property type="evidence" value="ECO:0000318"/>
    <property type="project" value="GO_Central"/>
</dbReference>
<evidence type="ECO:0000259" key="2">
    <source>
        <dbReference type="Pfam" id="PF02114"/>
    </source>
</evidence>
<dbReference type="PANTHER" id="PTHR45809">
    <property type="entry name" value="VIRAL IAP-ASSOCIATED FACTOR HOMOLOG"/>
    <property type="match status" value="1"/>
</dbReference>
<evidence type="ECO:0000313" key="4">
    <source>
        <dbReference type="Proteomes" id="UP000000591"/>
    </source>
</evidence>
<evidence type="ECO:0000256" key="1">
    <source>
        <dbReference type="ARBA" id="ARBA00009686"/>
    </source>
</evidence>
<dbReference type="AlphaFoldDB" id="Q752M2"/>
<dbReference type="GO" id="GO:0006457">
    <property type="term" value="P:protein folding"/>
    <property type="evidence" value="ECO:0000318"/>
    <property type="project" value="GO_Central"/>
</dbReference>
<dbReference type="OMA" id="FCEIRAN"/>
<dbReference type="HOGENOM" id="CLU_072604_1_0_1"/>
<dbReference type="EMBL" id="AE016819">
    <property type="protein sequence ID" value="AAS53923.2"/>
    <property type="molecule type" value="Genomic_DNA"/>
</dbReference>
<dbReference type="InParanoid" id="Q752M2"/>
<dbReference type="CDD" id="cd02988">
    <property type="entry name" value="Phd_like_VIAF"/>
    <property type="match status" value="1"/>
</dbReference>
<dbReference type="SUPFAM" id="SSF52833">
    <property type="entry name" value="Thioredoxin-like"/>
    <property type="match status" value="1"/>
</dbReference>
<evidence type="ECO:0000313" key="3">
    <source>
        <dbReference type="EMBL" id="AAS53923.2"/>
    </source>
</evidence>
<dbReference type="Proteomes" id="UP000000591">
    <property type="component" value="Chromosome VI"/>
</dbReference>